<proteinExistence type="predicted"/>
<dbReference type="PANTHER" id="PTHR44943:SF8">
    <property type="entry name" value="TPR REPEAT-CONTAINING PROTEIN MJ0263"/>
    <property type="match status" value="1"/>
</dbReference>
<evidence type="ECO:0000259" key="4">
    <source>
        <dbReference type="Pfam" id="PF08241"/>
    </source>
</evidence>
<dbReference type="SUPFAM" id="SSF53335">
    <property type="entry name" value="S-adenosyl-L-methionine-dependent methyltransferases"/>
    <property type="match status" value="1"/>
</dbReference>
<evidence type="ECO:0000256" key="2">
    <source>
        <dbReference type="ARBA" id="ARBA00022803"/>
    </source>
</evidence>
<feature type="repeat" description="TPR" evidence="3">
    <location>
        <begin position="73"/>
        <end position="106"/>
    </location>
</feature>
<dbReference type="SUPFAM" id="SSF48452">
    <property type="entry name" value="TPR-like"/>
    <property type="match status" value="2"/>
</dbReference>
<protein>
    <submittedName>
        <fullName evidence="5">Tetratricopeptide repeat protein</fullName>
    </submittedName>
</protein>
<dbReference type="InterPro" id="IPR051685">
    <property type="entry name" value="Ycf3/AcsC/BcsC/TPR_MFPF"/>
</dbReference>
<dbReference type="Pfam" id="PF13181">
    <property type="entry name" value="TPR_8"/>
    <property type="match status" value="2"/>
</dbReference>
<dbReference type="InterPro" id="IPR029063">
    <property type="entry name" value="SAM-dependent_MTases_sf"/>
</dbReference>
<dbReference type="EMBL" id="CP133720">
    <property type="protein sequence ID" value="WMW80843.1"/>
    <property type="molecule type" value="Genomic_DNA"/>
</dbReference>
<dbReference type="RefSeq" id="WP_309482334.1">
    <property type="nucleotide sequence ID" value="NZ_CP133720.1"/>
</dbReference>
<feature type="domain" description="Methyltransferase type 11" evidence="4">
    <location>
        <begin position="353"/>
        <end position="445"/>
    </location>
</feature>
<dbReference type="InterPro" id="IPR019734">
    <property type="entry name" value="TPR_rpt"/>
</dbReference>
<gene>
    <name evidence="5" type="ORF">RF679_00845</name>
</gene>
<dbReference type="CDD" id="cd02440">
    <property type="entry name" value="AdoMet_MTases"/>
    <property type="match status" value="1"/>
</dbReference>
<keyword evidence="2 3" id="KW-0802">TPR repeat</keyword>
<organism evidence="5 6">
    <name type="scientific">Undibacterium cyanobacteriorum</name>
    <dbReference type="NCBI Taxonomy" id="3073561"/>
    <lineage>
        <taxon>Bacteria</taxon>
        <taxon>Pseudomonadati</taxon>
        <taxon>Pseudomonadota</taxon>
        <taxon>Betaproteobacteria</taxon>
        <taxon>Burkholderiales</taxon>
        <taxon>Oxalobacteraceae</taxon>
        <taxon>Undibacterium</taxon>
    </lineage>
</organism>
<dbReference type="InterPro" id="IPR011990">
    <property type="entry name" value="TPR-like_helical_dom_sf"/>
</dbReference>
<evidence type="ECO:0000256" key="1">
    <source>
        <dbReference type="ARBA" id="ARBA00022737"/>
    </source>
</evidence>
<dbReference type="Proteomes" id="UP001181355">
    <property type="component" value="Chromosome"/>
</dbReference>
<dbReference type="SMART" id="SM00028">
    <property type="entry name" value="TPR"/>
    <property type="match status" value="8"/>
</dbReference>
<feature type="repeat" description="TPR" evidence="3">
    <location>
        <begin position="107"/>
        <end position="140"/>
    </location>
</feature>
<dbReference type="Pfam" id="PF13432">
    <property type="entry name" value="TPR_16"/>
    <property type="match status" value="1"/>
</dbReference>
<dbReference type="PANTHER" id="PTHR44943">
    <property type="entry name" value="CELLULOSE SYNTHASE OPERON PROTEIN C"/>
    <property type="match status" value="1"/>
</dbReference>
<sequence>MSSSILHLLEQGQSAHQLGQLAEAEQYYIQVLQQEPQHFDALHLIGAIAHQRGDHETALQFYGKALQRNPHHAPLLHNIGSCLLRLERLHEALQALEQAQRLDPQHVQSWISSGVVLRQLQDYPAAIKAFERAMEIQIDAIDAYYERGLCLQELDLDLDALLDFDDALHFLKRADKAPAQCQFARGLSLQKLGRFEEARSAYQAAAFEFTLQTKALFNLAILETTCQHYDAALNCLEDLLFIDAQSLQAHLQKIQVLKLMGHLDEAVAAIHKAAQFGLESEHAQFLLASLGRSASPHAAPADYVRSLFDHYAPHFDQHLTVNLEYRLPSILRACFQKYLARSAANFTANSRMLDLGCGTGLCGAELRDFGATLIGVDLSPEMLKRAAARNIYDSLVCNDIVHFLVGEEQVADLVLLADVLVYMGDLQELLTQCHRVLQSDGFLFFTVELDPATNSIAQTEGYRLQASQRYAHQESYLRDLAASGAWEVLEMSPHALRREGQDVIDSLVCVWRKI</sequence>
<dbReference type="Pfam" id="PF14559">
    <property type="entry name" value="TPR_19"/>
    <property type="match status" value="1"/>
</dbReference>
<evidence type="ECO:0000313" key="5">
    <source>
        <dbReference type="EMBL" id="WMW80843.1"/>
    </source>
</evidence>
<name>A0ABY9RI10_9BURK</name>
<dbReference type="Pfam" id="PF08241">
    <property type="entry name" value="Methyltransf_11"/>
    <property type="match status" value="1"/>
</dbReference>
<keyword evidence="6" id="KW-1185">Reference proteome</keyword>
<evidence type="ECO:0000313" key="6">
    <source>
        <dbReference type="Proteomes" id="UP001181355"/>
    </source>
</evidence>
<accession>A0ABY9RI10</accession>
<dbReference type="Gene3D" id="1.25.40.10">
    <property type="entry name" value="Tetratricopeptide repeat domain"/>
    <property type="match status" value="3"/>
</dbReference>
<dbReference type="PROSITE" id="PS50005">
    <property type="entry name" value="TPR"/>
    <property type="match status" value="3"/>
</dbReference>
<dbReference type="InterPro" id="IPR013216">
    <property type="entry name" value="Methyltransf_11"/>
</dbReference>
<keyword evidence="1" id="KW-0677">Repeat</keyword>
<feature type="repeat" description="TPR" evidence="3">
    <location>
        <begin position="39"/>
        <end position="72"/>
    </location>
</feature>
<dbReference type="Gene3D" id="3.40.50.150">
    <property type="entry name" value="Vaccinia Virus protein VP39"/>
    <property type="match status" value="1"/>
</dbReference>
<evidence type="ECO:0000256" key="3">
    <source>
        <dbReference type="PROSITE-ProRule" id="PRU00339"/>
    </source>
</evidence>
<reference evidence="5" key="1">
    <citation type="submission" date="2023-09" db="EMBL/GenBank/DDBJ databases">
        <title>Undibacterium sp. 20NA77.5 isolated from freshwater.</title>
        <authorList>
            <person name="Le V."/>
            <person name="Ko S.-R."/>
            <person name="Ahn C.-Y."/>
            <person name="Oh H.-M."/>
        </authorList>
    </citation>
    <scope>NUCLEOTIDE SEQUENCE</scope>
    <source>
        <strain evidence="5">20NA77.5</strain>
    </source>
</reference>